<dbReference type="EMBL" id="CAUYUJ010014566">
    <property type="protein sequence ID" value="CAK0843285.1"/>
    <property type="molecule type" value="Genomic_DNA"/>
</dbReference>
<accession>A0ABN9TCW2</accession>
<keyword evidence="1" id="KW-0175">Coiled coil</keyword>
<proteinExistence type="predicted"/>
<evidence type="ECO:0000313" key="3">
    <source>
        <dbReference type="EMBL" id="CAK0843285.1"/>
    </source>
</evidence>
<evidence type="ECO:0000256" key="1">
    <source>
        <dbReference type="SAM" id="Coils"/>
    </source>
</evidence>
<evidence type="ECO:0000256" key="2">
    <source>
        <dbReference type="SAM" id="MobiDB-lite"/>
    </source>
</evidence>
<organism evidence="3 4">
    <name type="scientific">Prorocentrum cordatum</name>
    <dbReference type="NCBI Taxonomy" id="2364126"/>
    <lineage>
        <taxon>Eukaryota</taxon>
        <taxon>Sar</taxon>
        <taxon>Alveolata</taxon>
        <taxon>Dinophyceae</taxon>
        <taxon>Prorocentrales</taxon>
        <taxon>Prorocentraceae</taxon>
        <taxon>Prorocentrum</taxon>
    </lineage>
</organism>
<name>A0ABN9TCW2_9DINO</name>
<feature type="region of interest" description="Disordered" evidence="2">
    <location>
        <begin position="1"/>
        <end position="36"/>
    </location>
</feature>
<feature type="region of interest" description="Disordered" evidence="2">
    <location>
        <begin position="94"/>
        <end position="185"/>
    </location>
</feature>
<evidence type="ECO:0000313" key="4">
    <source>
        <dbReference type="Proteomes" id="UP001189429"/>
    </source>
</evidence>
<gene>
    <name evidence="3" type="ORF">PCOR1329_LOCUS37674</name>
</gene>
<sequence length="431" mass="44247">MAAGGDEAPHPDAERPPSDSPAGAGSGGDALALAGVPEHGDMMARFEALSKMFQCEVEGLLGSQKETAKEETWAGWRRETGSWRLRCGPCAQRQAALRAPSGASWPTTKASSLRGSSVRRTEPGAEPLGGGGSPRGSGPTRRAGRRTPRCARGGLPAGQRRRRAPRDSTGAATGRGAAGARGSGLRGVGAVARGACGGAQAQVAGGRTRPGGVRRPAGKRVRGAGGEAGAGAAEVRAAGAAGTREAARGPGRPTAGAAEGEKSDKIIELVRRLEEQSEQVRLLSDENNTLRLELGRDADYSKALPAPADPLSYTCAAGTLSDELKAEDPVHLQSLAVGMAKGARGTVREPPGSDPFASLLGCPPRSVCRRAPAVRVAAPDPSAVGEGPRETRWRQLRRVGDDCLSDHARELRRVTGGIAATRAPAAGTRRP</sequence>
<feature type="coiled-coil region" evidence="1">
    <location>
        <begin position="266"/>
        <end position="293"/>
    </location>
</feature>
<feature type="region of interest" description="Disordered" evidence="2">
    <location>
        <begin position="200"/>
        <end position="263"/>
    </location>
</feature>
<comment type="caution">
    <text evidence="3">The sequence shown here is derived from an EMBL/GenBank/DDBJ whole genome shotgun (WGS) entry which is preliminary data.</text>
</comment>
<keyword evidence="4" id="KW-1185">Reference proteome</keyword>
<feature type="compositionally biased region" description="Low complexity" evidence="2">
    <location>
        <begin position="230"/>
        <end position="258"/>
    </location>
</feature>
<protein>
    <submittedName>
        <fullName evidence="3">Uncharacterized protein</fullName>
    </submittedName>
</protein>
<feature type="compositionally biased region" description="Polar residues" evidence="2">
    <location>
        <begin position="104"/>
        <end position="115"/>
    </location>
</feature>
<feature type="compositionally biased region" description="Low complexity" evidence="2">
    <location>
        <begin position="200"/>
        <end position="215"/>
    </location>
</feature>
<feature type="compositionally biased region" description="Gly residues" evidence="2">
    <location>
        <begin position="176"/>
        <end position="185"/>
    </location>
</feature>
<feature type="compositionally biased region" description="Basic and acidic residues" evidence="2">
    <location>
        <begin position="7"/>
        <end position="17"/>
    </location>
</feature>
<reference evidence="3" key="1">
    <citation type="submission" date="2023-10" db="EMBL/GenBank/DDBJ databases">
        <authorList>
            <person name="Chen Y."/>
            <person name="Shah S."/>
            <person name="Dougan E. K."/>
            <person name="Thang M."/>
            <person name="Chan C."/>
        </authorList>
    </citation>
    <scope>NUCLEOTIDE SEQUENCE [LARGE SCALE GENOMIC DNA]</scope>
</reference>
<dbReference type="Proteomes" id="UP001189429">
    <property type="component" value="Unassembled WGS sequence"/>
</dbReference>